<name>A0A508YLN0_LIMMU</name>
<reference evidence="1 2" key="1">
    <citation type="submission" date="2019-06" db="EMBL/GenBank/DDBJ databases">
        <authorList>
            <person name="Rodrigo-Torres L."/>
            <person name="Arahal R. D."/>
            <person name="Lucena T."/>
        </authorList>
    </citation>
    <scope>NUCLEOTIDE SEQUENCE [LARGE SCALE GENOMIC DNA]</scope>
    <source>
        <strain evidence="1 2">INIA P508</strain>
    </source>
</reference>
<dbReference type="InterPro" id="IPR053162">
    <property type="entry name" value="DnaD"/>
</dbReference>
<accession>A0A508YLN0</accession>
<dbReference type="PANTHER" id="PTHR37293">
    <property type="entry name" value="PHAGE REPLICATION PROTEIN-RELATED"/>
    <property type="match status" value="1"/>
</dbReference>
<proteinExistence type="predicted"/>
<evidence type="ECO:0000313" key="1">
    <source>
        <dbReference type="EMBL" id="VTZ89794.1"/>
    </source>
</evidence>
<dbReference type="PANTHER" id="PTHR37293:SF9">
    <property type="entry name" value="PHI ETA ORF 22-LIKE PROTEIN"/>
    <property type="match status" value="1"/>
</dbReference>
<organism evidence="1 2">
    <name type="scientific">Limosilactobacillus mucosae</name>
    <name type="common">Lactobacillus mucosae</name>
    <dbReference type="NCBI Taxonomy" id="97478"/>
    <lineage>
        <taxon>Bacteria</taxon>
        <taxon>Bacillati</taxon>
        <taxon>Bacillota</taxon>
        <taxon>Bacilli</taxon>
        <taxon>Lactobacillales</taxon>
        <taxon>Lactobacillaceae</taxon>
        <taxon>Limosilactobacillus</taxon>
    </lineage>
</organism>
<dbReference type="RefSeq" id="WP_143112923.1">
    <property type="nucleotide sequence ID" value="NZ_CABFNH010000010.1"/>
</dbReference>
<protein>
    <recommendedName>
        <fullName evidence="3">DnaD domain-containing protein</fullName>
    </recommendedName>
</protein>
<gene>
    <name evidence="1" type="ORF">LMUP508_00920</name>
</gene>
<evidence type="ECO:0008006" key="3">
    <source>
        <dbReference type="Google" id="ProtNLM"/>
    </source>
</evidence>
<evidence type="ECO:0000313" key="2">
    <source>
        <dbReference type="Proteomes" id="UP000365705"/>
    </source>
</evidence>
<sequence length="250" mass="29272">MVRIRKEYSKGFTTTSNTIIRDERLTWKARGIFNYLWSMPDDWDFYAKEVAKHAKDGIHSLDSGLEELAKYGYLERTRLRDKKGRFGAPVWVLHDDPADVQKPKCDFPILDNPILEKPILENRTLLNKYLTKETSTNEIQEERDVYKVPLDKNEKLSFIHWPSSLGAMTDQITRLLLSAQEQGMSDAVIQMIIDKTRMAKPNTTYGYLKKVIDDYLGQGIYTTADFRRKQDRRRQAEHREIPNIPVFKID</sequence>
<dbReference type="EMBL" id="CABFNH010000010">
    <property type="protein sequence ID" value="VTZ89794.1"/>
    <property type="molecule type" value="Genomic_DNA"/>
</dbReference>
<dbReference type="Proteomes" id="UP000365705">
    <property type="component" value="Unassembled WGS sequence"/>
</dbReference>
<dbReference type="AlphaFoldDB" id="A0A508YLN0"/>